<comment type="similarity">
    <text evidence="2">Belongs to the CDP-glycerol glycerophosphotransferase family.</text>
</comment>
<protein>
    <submittedName>
        <fullName evidence="7">PE-PGRS protein</fullName>
    </submittedName>
</protein>
<dbReference type="InterPro" id="IPR043149">
    <property type="entry name" value="TagF_N"/>
</dbReference>
<dbReference type="InterPro" id="IPR051612">
    <property type="entry name" value="Teichoic_Acid_Biosynth"/>
</dbReference>
<dbReference type="Gene3D" id="3.40.50.12580">
    <property type="match status" value="1"/>
</dbReference>
<dbReference type="GO" id="GO:0019350">
    <property type="term" value="P:teichoic acid biosynthetic process"/>
    <property type="evidence" value="ECO:0007669"/>
    <property type="project" value="UniProtKB-KW"/>
</dbReference>
<dbReference type="RefSeq" id="WP_210580419.1">
    <property type="nucleotide sequence ID" value="NZ_LK995511.1"/>
</dbReference>
<dbReference type="GO" id="GO:0005886">
    <property type="term" value="C:plasma membrane"/>
    <property type="evidence" value="ECO:0007669"/>
    <property type="project" value="UniProtKB-SubCell"/>
</dbReference>
<evidence type="ECO:0000256" key="6">
    <source>
        <dbReference type="ARBA" id="ARBA00023136"/>
    </source>
</evidence>
<dbReference type="Pfam" id="PF04464">
    <property type="entry name" value="Glyphos_transf"/>
    <property type="match status" value="1"/>
</dbReference>
<gene>
    <name evidence="7" type="ORF">AAM4_1709</name>
</gene>
<evidence type="ECO:0000313" key="7">
    <source>
        <dbReference type="EMBL" id="CED91541.1"/>
    </source>
</evidence>
<organism evidence="7">
    <name type="scientific">Actinomyces succiniciruminis</name>
    <dbReference type="NCBI Taxonomy" id="1522002"/>
    <lineage>
        <taxon>Bacteria</taxon>
        <taxon>Bacillati</taxon>
        <taxon>Actinomycetota</taxon>
        <taxon>Actinomycetes</taxon>
        <taxon>Actinomycetales</taxon>
        <taxon>Actinomycetaceae</taxon>
        <taxon>Actinomyces</taxon>
    </lineage>
</organism>
<dbReference type="Gene3D" id="3.40.50.11820">
    <property type="match status" value="1"/>
</dbReference>
<evidence type="ECO:0000256" key="4">
    <source>
        <dbReference type="ARBA" id="ARBA00022679"/>
    </source>
</evidence>
<sequence length="1011" mass="106885">MGIRHRLQELTRRRPALSIVLLVGSDARVDRAVRTLLNQRPGDVEILALVSPDCPAAERAALTGLARRTRRIREIDGGLAAALGTARGRALTVFSAADAAARDGYGRVSADGAVHFGGHRPLGQGAGAPVPGPHRLGGIAAAPALLDGFSPGRVLAPVSAWAGALAGGRDVFPDLAARAAALRLLADAEDITVESRDLVLTGTTRQPSWEERLAALADEIAGDRHTLVGRDSTLLAALHHRAILDLATDAPAQSDAAVARLRRLAREVLPTDPGAPLWAALPLPDRLLLWVLAHADAADLFEVLASRGEDTPAVPLTLEHGALHATPPVLTRITLPPTALLAVTDADLCLRQAIRTCAWIDGERLRLDGWGYVPGLDPASVPAPEIVLLPSGQGEASDVGTGRAAPGVGREVVRADMESSNAPDADLDADDPWHSYASSGYRAVLNLAGAPDEPMYAQLRLRVGDRLLTQPVPPPLGSRRPRVSSAGWSMEADGESLAIRPARPGELQSGVGKPAPGAVVVASAHLDGDRLRLAGPGPALADLTIAVASAGGTFPLATDVTASGAWSAELDLADPALPSGGYRLRWSGAGGEGRCAIGAELDGPPTELAGRSRRVRLRPQPDGHLDLSVIVPVAPQHRSRYGHRLLIEEEWGPLLPGIFFETFGGKSAGDNPGAIRDELLRRGVSAPLWVSVQDGTVPVPAGAGRIVVGTPEWFRALRTARLLVVNDHLPHWFSKRSGQTILQTWHGTPIKHLLNDAPRASVTLPYRRLMARQVPQWDLLLAQTSDAAEDLRHGLGYTGEVLVGEQPRNAGLLGGTTTAQHVRARLGIAPGDPVILYAPTWREDLRRPCREAPVLLDAAALARATGAVVLVRSHHMNALPGGGARVLDVSRYESLEALMLAADLLITDYSSVIHDWGLTGRPALLHVPDLETYRERERGFYRDWPDDSGLPVSRTQVEAEARAAELLAGGPVPAAVDPASIRASLDAVCAWIDTVLPGAVPARPGEEDPHE</sequence>
<accession>A0A1L7RCB4</accession>
<dbReference type="SUPFAM" id="SSF53756">
    <property type="entry name" value="UDP-Glycosyltransferase/glycogen phosphorylase"/>
    <property type="match status" value="1"/>
</dbReference>
<name>A0A1L7RCB4_9ACTO</name>
<keyword evidence="6" id="KW-0472">Membrane</keyword>
<dbReference type="EMBL" id="LK995511">
    <property type="protein sequence ID" value="CED91541.1"/>
    <property type="molecule type" value="Genomic_DNA"/>
</dbReference>
<dbReference type="GO" id="GO:0047355">
    <property type="term" value="F:CDP-glycerol glycerophosphotransferase activity"/>
    <property type="evidence" value="ECO:0007669"/>
    <property type="project" value="InterPro"/>
</dbReference>
<evidence type="ECO:0000256" key="1">
    <source>
        <dbReference type="ARBA" id="ARBA00004202"/>
    </source>
</evidence>
<dbReference type="PANTHER" id="PTHR37316">
    <property type="entry name" value="TEICHOIC ACID GLYCEROL-PHOSPHATE PRIMASE"/>
    <property type="match status" value="1"/>
</dbReference>
<comment type="subcellular location">
    <subcellularLocation>
        <location evidence="1">Cell membrane</location>
        <topology evidence="1">Peripheral membrane protein</topology>
    </subcellularLocation>
</comment>
<evidence type="ECO:0000256" key="3">
    <source>
        <dbReference type="ARBA" id="ARBA00022475"/>
    </source>
</evidence>
<keyword evidence="4" id="KW-0808">Transferase</keyword>
<keyword evidence="5" id="KW-0777">Teichoic acid biosynthesis</keyword>
<dbReference type="InterPro" id="IPR043148">
    <property type="entry name" value="TagF_C"/>
</dbReference>
<proteinExistence type="inferred from homology"/>
<dbReference type="AlphaFoldDB" id="A0A1L7RCB4"/>
<dbReference type="InterPro" id="IPR007554">
    <property type="entry name" value="Glycerophosphate_synth"/>
</dbReference>
<reference evidence="7" key="1">
    <citation type="submission" date="2014-07" db="EMBL/GenBank/DDBJ databases">
        <authorList>
            <person name="Zhang J.E."/>
            <person name="Yang H."/>
            <person name="Guo J."/>
            <person name="Deng Z."/>
            <person name="Luo H."/>
            <person name="Luo M."/>
            <person name="Zhao B."/>
        </authorList>
    </citation>
    <scope>NUCLEOTIDE SEQUENCE</scope>
    <source>
        <strain evidence="7">AM4</strain>
    </source>
</reference>
<evidence type="ECO:0000256" key="2">
    <source>
        <dbReference type="ARBA" id="ARBA00010488"/>
    </source>
</evidence>
<keyword evidence="3" id="KW-1003">Cell membrane</keyword>
<dbReference type="PANTHER" id="PTHR37316:SF3">
    <property type="entry name" value="TEICHOIC ACID GLYCEROL-PHOSPHATE TRANSFERASE"/>
    <property type="match status" value="1"/>
</dbReference>
<evidence type="ECO:0000256" key="5">
    <source>
        <dbReference type="ARBA" id="ARBA00022944"/>
    </source>
</evidence>